<dbReference type="AlphaFoldDB" id="A0A674AM04"/>
<keyword evidence="1" id="KW-1133">Transmembrane helix</keyword>
<sequence length="125" mass="14579">MKTVHRDGYYAGSIELSDMINRRCVKCFRADLVQSRTMRIRTGIIFWNLIFSMMFSCVKGTSLQYFFLFCFIFGGGGVREKIDCSFFRCHSLRCIAVAGYRLTCCIWSQEKEPILTRLSRHLLFG</sequence>
<dbReference type="Ensembl" id="ENSSTUT00000063018.1">
    <property type="protein sequence ID" value="ENSSTUP00000059877.1"/>
    <property type="gene ID" value="ENSSTUG00000025809.1"/>
</dbReference>
<evidence type="ECO:0000313" key="2">
    <source>
        <dbReference type="Ensembl" id="ENSSTUP00000059877.1"/>
    </source>
</evidence>
<keyword evidence="1" id="KW-0472">Membrane</keyword>
<reference evidence="2" key="2">
    <citation type="submission" date="2025-09" db="UniProtKB">
        <authorList>
            <consortium name="Ensembl"/>
        </authorList>
    </citation>
    <scope>IDENTIFICATION</scope>
</reference>
<organism evidence="2 3">
    <name type="scientific">Salmo trutta</name>
    <name type="common">Brown trout</name>
    <dbReference type="NCBI Taxonomy" id="8032"/>
    <lineage>
        <taxon>Eukaryota</taxon>
        <taxon>Metazoa</taxon>
        <taxon>Chordata</taxon>
        <taxon>Craniata</taxon>
        <taxon>Vertebrata</taxon>
        <taxon>Euteleostomi</taxon>
        <taxon>Actinopterygii</taxon>
        <taxon>Neopterygii</taxon>
        <taxon>Teleostei</taxon>
        <taxon>Protacanthopterygii</taxon>
        <taxon>Salmoniformes</taxon>
        <taxon>Salmonidae</taxon>
        <taxon>Salmoninae</taxon>
        <taxon>Salmo</taxon>
    </lineage>
</organism>
<evidence type="ECO:0000256" key="1">
    <source>
        <dbReference type="SAM" id="Phobius"/>
    </source>
</evidence>
<reference evidence="2" key="1">
    <citation type="submission" date="2025-08" db="UniProtKB">
        <authorList>
            <consortium name="Ensembl"/>
        </authorList>
    </citation>
    <scope>IDENTIFICATION</scope>
</reference>
<dbReference type="Proteomes" id="UP000472277">
    <property type="component" value="Unassembled WGS sequence"/>
</dbReference>
<protein>
    <submittedName>
        <fullName evidence="2">Uncharacterized protein</fullName>
    </submittedName>
</protein>
<name>A0A674AM04_SALTR</name>
<accession>A0A674AM04</accession>
<evidence type="ECO:0000313" key="3">
    <source>
        <dbReference type="Proteomes" id="UP000472277"/>
    </source>
</evidence>
<keyword evidence="3" id="KW-1185">Reference proteome</keyword>
<keyword evidence="1" id="KW-0812">Transmembrane</keyword>
<feature type="transmembrane region" description="Helical" evidence="1">
    <location>
        <begin position="38"/>
        <end position="56"/>
    </location>
</feature>
<dbReference type="GeneTree" id="ENSGT00940000178092"/>
<dbReference type="InParanoid" id="A0A674AM04"/>
<proteinExistence type="predicted"/>